<proteinExistence type="predicted"/>
<comment type="caution">
    <text evidence="1">The sequence shown here is derived from an EMBL/GenBank/DDBJ whole genome shotgun (WGS) entry which is preliminary data.</text>
</comment>
<accession>A0ABS1UDH0</accession>
<gene>
    <name evidence="1" type="ORF">JMJ56_32815</name>
</gene>
<reference evidence="1 2" key="1">
    <citation type="submission" date="2021-01" db="EMBL/GenBank/DDBJ databases">
        <title>Belnapia mucosa sp. nov. and Belnapia arida sp. nov., isolated from the Tabernas Desert (Almeria, Spain).</title>
        <authorList>
            <person name="Molina-Menor E."/>
            <person name="Vidal-Verdu A."/>
            <person name="Calonge A."/>
            <person name="Satari L."/>
            <person name="Pereto J."/>
            <person name="Porcar M."/>
        </authorList>
    </citation>
    <scope>NUCLEOTIDE SEQUENCE [LARGE SCALE GENOMIC DNA]</scope>
    <source>
        <strain evidence="1 2">T18</strain>
    </source>
</reference>
<organism evidence="1 2">
    <name type="scientific">Belnapia arida</name>
    <dbReference type="NCBI Taxonomy" id="2804533"/>
    <lineage>
        <taxon>Bacteria</taxon>
        <taxon>Pseudomonadati</taxon>
        <taxon>Pseudomonadota</taxon>
        <taxon>Alphaproteobacteria</taxon>
        <taxon>Acetobacterales</taxon>
        <taxon>Roseomonadaceae</taxon>
        <taxon>Belnapia</taxon>
    </lineage>
</organism>
<evidence type="ECO:0000313" key="1">
    <source>
        <dbReference type="EMBL" id="MBL6082742.1"/>
    </source>
</evidence>
<protein>
    <submittedName>
        <fullName evidence="1">Uncharacterized protein</fullName>
    </submittedName>
</protein>
<dbReference type="Proteomes" id="UP000660885">
    <property type="component" value="Unassembled WGS sequence"/>
</dbReference>
<name>A0ABS1UDH0_9PROT</name>
<sequence>MSEQQKATTSVRISTMSLATLRLLAAARANEEGGRASLGRAVDELARRFASDPAKDNAA</sequence>
<evidence type="ECO:0000313" key="2">
    <source>
        <dbReference type="Proteomes" id="UP000660885"/>
    </source>
</evidence>
<dbReference type="RefSeq" id="WP_202836071.1">
    <property type="nucleotide sequence ID" value="NZ_JAETWB010000115.1"/>
</dbReference>
<keyword evidence="2" id="KW-1185">Reference proteome</keyword>
<dbReference type="EMBL" id="JAETWB010000115">
    <property type="protein sequence ID" value="MBL6082742.1"/>
    <property type="molecule type" value="Genomic_DNA"/>
</dbReference>